<keyword evidence="2" id="KW-1185">Reference proteome</keyword>
<dbReference type="Proteomes" id="UP001569428">
    <property type="component" value="Unassembled WGS sequence"/>
</dbReference>
<name>A0ABV4P7W4_9GAMM</name>
<accession>A0ABV4P7W4</accession>
<dbReference type="Gene3D" id="3.40.390.10">
    <property type="entry name" value="Collagenase (Catalytic Domain)"/>
    <property type="match status" value="1"/>
</dbReference>
<dbReference type="EMBL" id="JBGMEK010000137">
    <property type="protein sequence ID" value="MFA0813775.1"/>
    <property type="molecule type" value="Genomic_DNA"/>
</dbReference>
<dbReference type="InterPro" id="IPR024079">
    <property type="entry name" value="MetalloPept_cat_dom_sf"/>
</dbReference>
<sequence length="376" mass="41705">MEEINSDQTDFKEPRKNKKPIVKRGRFNVDIRKIITGDELEVVINGKLSRFKTKNVNRRKNRISFSAFGQKKGDFLTIAENNGNVVGSIQMSGKLYKVRPGEGNTTDIIAVPSSTLIDHDINYYEDFPVDVDERPSNVDLSLGSLDPAEKFTVIVAYTSNFESDAGDVVAYMDLLEEETNVSFLNSNVNTSVEIVHSYKTSYEGSGDFDVDRDFFSNSANPETSELLRLRETYKADIMMVLTGNSGYFYCGVAREIGATESTALALAREGCAAGYFSFAHEIGHLFGARHIITRDPSMEPFSYGHGYCNSTPSTWRTVMAYGCPSNTGGPRIQQWSNPGVFINGETTGSINVEDNARVLNERALEIANFRVSEASE</sequence>
<dbReference type="RefSeq" id="WP_371841590.1">
    <property type="nucleotide sequence ID" value="NZ_JBGMEK010000137.1"/>
</dbReference>
<comment type="caution">
    <text evidence="1">The sequence shown here is derived from an EMBL/GenBank/DDBJ whole genome shotgun (WGS) entry which is preliminary data.</text>
</comment>
<proteinExistence type="predicted"/>
<evidence type="ECO:0000313" key="1">
    <source>
        <dbReference type="EMBL" id="MFA0813775.1"/>
    </source>
</evidence>
<protein>
    <submittedName>
        <fullName evidence="1">M12 family metallo-peptidase</fullName>
    </submittedName>
</protein>
<organism evidence="1 2">
    <name type="scientific">Microbulbifer epialgicus</name>
    <dbReference type="NCBI Taxonomy" id="393907"/>
    <lineage>
        <taxon>Bacteria</taxon>
        <taxon>Pseudomonadati</taxon>
        <taxon>Pseudomonadota</taxon>
        <taxon>Gammaproteobacteria</taxon>
        <taxon>Cellvibrionales</taxon>
        <taxon>Microbulbiferaceae</taxon>
        <taxon>Microbulbifer</taxon>
    </lineage>
</organism>
<dbReference type="SUPFAM" id="SSF55486">
    <property type="entry name" value="Metalloproteases ('zincins'), catalytic domain"/>
    <property type="match status" value="1"/>
</dbReference>
<dbReference type="Pfam" id="PF13688">
    <property type="entry name" value="Reprolysin_5"/>
    <property type="match status" value="1"/>
</dbReference>
<reference evidence="1 2" key="1">
    <citation type="submission" date="2024-08" db="EMBL/GenBank/DDBJ databases">
        <authorList>
            <person name="Ishaq N."/>
        </authorList>
    </citation>
    <scope>NUCLEOTIDE SEQUENCE [LARGE SCALE GENOMIC DNA]</scope>
    <source>
        <strain evidence="1 2">DSM 18651</strain>
    </source>
</reference>
<evidence type="ECO:0000313" key="2">
    <source>
        <dbReference type="Proteomes" id="UP001569428"/>
    </source>
</evidence>
<gene>
    <name evidence="1" type="ORF">ACCI49_23090</name>
</gene>